<dbReference type="AlphaFoldDB" id="A0A7Z2VU59"/>
<name>A0A7Z2VU59_9BURK</name>
<evidence type="ECO:0000256" key="6">
    <source>
        <dbReference type="ARBA" id="ARBA00032594"/>
    </source>
</evidence>
<dbReference type="InterPro" id="IPR017853">
    <property type="entry name" value="GH"/>
</dbReference>
<dbReference type="FunFam" id="2.60.40.10:FF:000495">
    <property type="entry name" value="Periplasmic beta-glucosidase"/>
    <property type="match status" value="1"/>
</dbReference>
<evidence type="ECO:0000256" key="5">
    <source>
        <dbReference type="ARBA" id="ARBA00032194"/>
    </source>
</evidence>
<dbReference type="PANTHER" id="PTHR42721">
    <property type="entry name" value="SUGAR HYDROLASE-RELATED"/>
    <property type="match status" value="1"/>
</dbReference>
<dbReference type="EMBL" id="CP051685">
    <property type="protein sequence ID" value="QJD99542.1"/>
    <property type="molecule type" value="Genomic_DNA"/>
</dbReference>
<dbReference type="Gene3D" id="3.40.50.1700">
    <property type="entry name" value="Glycoside hydrolase family 3 C-terminal domain"/>
    <property type="match status" value="1"/>
</dbReference>
<evidence type="ECO:0000256" key="1">
    <source>
        <dbReference type="ARBA" id="ARBA00005336"/>
    </source>
</evidence>
<feature type="signal peptide" evidence="8">
    <location>
        <begin position="1"/>
        <end position="29"/>
    </location>
</feature>
<dbReference type="RefSeq" id="WP_169434463.1">
    <property type="nucleotide sequence ID" value="NZ_CP051685.1"/>
</dbReference>
<organism evidence="10 11">
    <name type="scientific">Massilia forsythiae</name>
    <dbReference type="NCBI Taxonomy" id="2728020"/>
    <lineage>
        <taxon>Bacteria</taxon>
        <taxon>Pseudomonadati</taxon>
        <taxon>Pseudomonadota</taxon>
        <taxon>Betaproteobacteria</taxon>
        <taxon>Burkholderiales</taxon>
        <taxon>Oxalobacteraceae</taxon>
        <taxon>Telluria group</taxon>
        <taxon>Massilia</taxon>
    </lineage>
</organism>
<dbReference type="InterPro" id="IPR036881">
    <property type="entry name" value="Glyco_hydro_3_C_sf"/>
</dbReference>
<dbReference type="InterPro" id="IPR013783">
    <property type="entry name" value="Ig-like_fold"/>
</dbReference>
<evidence type="ECO:0000256" key="4">
    <source>
        <dbReference type="ARBA" id="ARBA00031448"/>
    </source>
</evidence>
<dbReference type="InterPro" id="IPR002772">
    <property type="entry name" value="Glyco_hydro_3_C"/>
</dbReference>
<keyword evidence="2 8" id="KW-0732">Signal</keyword>
<dbReference type="GO" id="GO:0009044">
    <property type="term" value="F:xylan 1,4-beta-xylosidase activity"/>
    <property type="evidence" value="ECO:0007669"/>
    <property type="project" value="InterPro"/>
</dbReference>
<dbReference type="GO" id="GO:0008422">
    <property type="term" value="F:beta-glucosidase activity"/>
    <property type="evidence" value="ECO:0007669"/>
    <property type="project" value="UniProtKB-ARBA"/>
</dbReference>
<evidence type="ECO:0000256" key="7">
    <source>
        <dbReference type="SAM" id="MobiDB-lite"/>
    </source>
</evidence>
<dbReference type="InterPro" id="IPR001764">
    <property type="entry name" value="Glyco_hydro_3_N"/>
</dbReference>
<dbReference type="SMART" id="SM01217">
    <property type="entry name" value="Fn3_like"/>
    <property type="match status" value="1"/>
</dbReference>
<keyword evidence="3" id="KW-0378">Hydrolase</keyword>
<dbReference type="SUPFAM" id="SSF52279">
    <property type="entry name" value="Beta-D-glucan exohydrolase, C-terminal domain"/>
    <property type="match status" value="1"/>
</dbReference>
<dbReference type="InterPro" id="IPR036962">
    <property type="entry name" value="Glyco_hydro_3_N_sf"/>
</dbReference>
<dbReference type="GO" id="GO:0046556">
    <property type="term" value="F:alpha-L-arabinofuranosidase activity"/>
    <property type="evidence" value="ECO:0007669"/>
    <property type="project" value="TreeGrafter"/>
</dbReference>
<feature type="chain" id="PRO_5030801839" description="Beta-D-glucoside glucohydrolase" evidence="8">
    <location>
        <begin position="30"/>
        <end position="757"/>
    </location>
</feature>
<dbReference type="GO" id="GO:0045493">
    <property type="term" value="P:xylan catabolic process"/>
    <property type="evidence" value="ECO:0007669"/>
    <property type="project" value="InterPro"/>
</dbReference>
<protein>
    <recommendedName>
        <fullName evidence="6">Beta-D-glucoside glucohydrolase</fullName>
    </recommendedName>
    <alternativeName>
        <fullName evidence="4">Cellobiase</fullName>
    </alternativeName>
    <alternativeName>
        <fullName evidence="5">Gentiobiase</fullName>
    </alternativeName>
</protein>
<sequence>MPRPKTVAPLRAVALAALLCAGHAGVAAAAADTAPAGYPFRDTGLAPAARIASMLSLMTVDEKIDALSTNSGVPRLGIPSFGSTEGIHGIVQRGDQEHEKQRITTTQFPQPPGMGASWDPALVRQAGAVQSLEARYISQSAKYGKPGQPGLAGKPVLMQWGPQSDLARDPRWGRSEEVYGEDPFLVGTMAAAFVQGIQGDDPHYWRGAALLKHFLANSNENGRGNSSSDFDERLFHEYYAVPFRMGFQEGGARALMAAYNAWNGTPMGVHPLLNDLVIKQWGADVVSSDGGAIGNLVKLYKRYPDQKAAAVAGLKAGINQYLDTYKEELRAAVREGTVTEAELDAALARKFRVTLKLGLLDPAANNPYAAIKDGQEPWQGEAHQAVSLQMALESIVLLKNERAALPLSRAGIKSIAVIGPHADSVHWDWYGGIPPHKVTALDGIRAALGPGVKVNYAADNAGDAAVKAARTSDVAVVVVGNDPTCGPNMGKEWTDAGTKPCSDPGDGREGRDRETLALAQEALVKQVLAANPRTVMVLVSSFPYTINWSKEHVPAIVQMAHSSQDQGSALAQVLFGDYNPGGKLTVTWPASMAQLPPMMDYDIRHGRTYMYAKQAPLFPFGHGLSYTTFTYANLRVGVPGAPASAAASASAALAKGGSVDVDVDVGNTGKVAGDSMVQLYAAWPQSKVARPRQALVGFQRVHLQPGERRTVRIALPASRLAYWDGARGKWEVEAAPVELRVGESSAAIRLTRRVDVR</sequence>
<gene>
    <name evidence="10" type="ORF">HH212_05485</name>
</gene>
<dbReference type="Gene3D" id="3.20.20.300">
    <property type="entry name" value="Glycoside hydrolase, family 3, N-terminal domain"/>
    <property type="match status" value="1"/>
</dbReference>
<proteinExistence type="inferred from homology"/>
<dbReference type="GO" id="GO:0031222">
    <property type="term" value="P:arabinan catabolic process"/>
    <property type="evidence" value="ECO:0007669"/>
    <property type="project" value="TreeGrafter"/>
</dbReference>
<evidence type="ECO:0000256" key="8">
    <source>
        <dbReference type="SAM" id="SignalP"/>
    </source>
</evidence>
<evidence type="ECO:0000313" key="10">
    <source>
        <dbReference type="EMBL" id="QJD99542.1"/>
    </source>
</evidence>
<evidence type="ECO:0000256" key="3">
    <source>
        <dbReference type="ARBA" id="ARBA00022801"/>
    </source>
</evidence>
<evidence type="ECO:0000256" key="2">
    <source>
        <dbReference type="ARBA" id="ARBA00022729"/>
    </source>
</evidence>
<feature type="domain" description="Fibronectin type III-like" evidence="9">
    <location>
        <begin position="675"/>
        <end position="745"/>
    </location>
</feature>
<dbReference type="InterPro" id="IPR026891">
    <property type="entry name" value="Fn3-like"/>
</dbReference>
<dbReference type="SUPFAM" id="SSF51445">
    <property type="entry name" value="(Trans)glycosidases"/>
    <property type="match status" value="1"/>
</dbReference>
<evidence type="ECO:0000259" key="9">
    <source>
        <dbReference type="SMART" id="SM01217"/>
    </source>
</evidence>
<accession>A0A7Z2VU59</accession>
<comment type="similarity">
    <text evidence="1">Belongs to the glycosyl hydrolase 3 family.</text>
</comment>
<dbReference type="Pfam" id="PF00933">
    <property type="entry name" value="Glyco_hydro_3"/>
    <property type="match status" value="1"/>
</dbReference>
<feature type="region of interest" description="Disordered" evidence="7">
    <location>
        <begin position="488"/>
        <end position="511"/>
    </location>
</feature>
<reference evidence="10 11" key="1">
    <citation type="submission" date="2020-04" db="EMBL/GenBank/DDBJ databases">
        <title>Genome sequencing of novel species.</title>
        <authorList>
            <person name="Heo J."/>
            <person name="Kim S.-J."/>
            <person name="Kim J.-S."/>
            <person name="Hong S.-B."/>
            <person name="Kwon S.-W."/>
        </authorList>
    </citation>
    <scope>NUCLEOTIDE SEQUENCE [LARGE SCALE GENOMIC DNA]</scope>
    <source>
        <strain evidence="10 11">GN2-R2</strain>
    </source>
</reference>
<dbReference type="PRINTS" id="PR00133">
    <property type="entry name" value="GLHYDRLASE3"/>
</dbReference>
<evidence type="ECO:0000313" key="11">
    <source>
        <dbReference type="Proteomes" id="UP000502415"/>
    </source>
</evidence>
<dbReference type="PANTHER" id="PTHR42721:SF3">
    <property type="entry name" value="BETA-D-XYLOSIDASE 5-RELATED"/>
    <property type="match status" value="1"/>
</dbReference>
<dbReference type="Pfam" id="PF01915">
    <property type="entry name" value="Glyco_hydro_3_C"/>
    <property type="match status" value="1"/>
</dbReference>
<keyword evidence="11" id="KW-1185">Reference proteome</keyword>
<dbReference type="KEGG" id="mfy:HH212_05485"/>
<dbReference type="Proteomes" id="UP000502415">
    <property type="component" value="Chromosome"/>
</dbReference>
<dbReference type="Pfam" id="PF14310">
    <property type="entry name" value="Fn3-like"/>
    <property type="match status" value="1"/>
</dbReference>
<dbReference type="Gene3D" id="2.60.40.10">
    <property type="entry name" value="Immunoglobulins"/>
    <property type="match status" value="1"/>
</dbReference>
<dbReference type="InterPro" id="IPR044993">
    <property type="entry name" value="BXL"/>
</dbReference>